<dbReference type="KEGG" id="msv:Mesil_2431"/>
<dbReference type="STRING" id="526227.Mesil_2431"/>
<feature type="domain" description="DinB-like" evidence="1">
    <location>
        <begin position="15"/>
        <end position="150"/>
    </location>
</feature>
<dbReference type="InterPro" id="IPR024775">
    <property type="entry name" value="DinB-like"/>
</dbReference>
<proteinExistence type="predicted"/>
<sequence>MNVLDVMKYGHLTLLEKLGGLPESAWEVKGVVGSWSVKDLVAHLASFEQVLVELLGSFLDPSQPTPTLELFHSRPDFNDTQVAARREMAPSDVLSEYERWHTRALELAARLPPDVFRQHGTLPWYGMDYDLEDFIVYTYYGHKREHGAQIALFKKRHAQEKTG</sequence>
<dbReference type="eggNOG" id="ENOG5033YNP">
    <property type="taxonomic scope" value="Bacteria"/>
</dbReference>
<dbReference type="RefSeq" id="WP_013158828.1">
    <property type="nucleotide sequence ID" value="NC_014212.1"/>
</dbReference>
<dbReference type="SUPFAM" id="SSF109854">
    <property type="entry name" value="DinB/YfiT-like putative metalloenzymes"/>
    <property type="match status" value="1"/>
</dbReference>
<dbReference type="AlphaFoldDB" id="D7BAF1"/>
<gene>
    <name evidence="2" type="ordered locus">Mesil_2431</name>
</gene>
<dbReference type="Pfam" id="PF12867">
    <property type="entry name" value="DinB_2"/>
    <property type="match status" value="1"/>
</dbReference>
<dbReference type="HOGENOM" id="CLU_1617983_0_0_0"/>
<organism evidence="2 3">
    <name type="scientific">Allomeiothermus silvanus (strain ATCC 700542 / DSM 9946 / NBRC 106475 / NCIMB 13440 / VI-R2)</name>
    <name type="common">Thermus silvanus</name>
    <dbReference type="NCBI Taxonomy" id="526227"/>
    <lineage>
        <taxon>Bacteria</taxon>
        <taxon>Thermotogati</taxon>
        <taxon>Deinococcota</taxon>
        <taxon>Deinococci</taxon>
        <taxon>Thermales</taxon>
        <taxon>Thermaceae</taxon>
        <taxon>Allomeiothermus</taxon>
    </lineage>
</organism>
<accession>D7BAF1</accession>
<protein>
    <recommendedName>
        <fullName evidence="1">DinB-like domain-containing protein</fullName>
    </recommendedName>
</protein>
<dbReference type="EMBL" id="CP002042">
    <property type="protein sequence ID" value="ADH64286.1"/>
    <property type="molecule type" value="Genomic_DNA"/>
</dbReference>
<name>D7BAF1_ALLS1</name>
<dbReference type="Proteomes" id="UP000001916">
    <property type="component" value="Chromosome"/>
</dbReference>
<reference evidence="2 3" key="1">
    <citation type="journal article" date="2010" name="Stand. Genomic Sci.">
        <title>Complete genome sequence of Meiothermus silvanus type strain (VI-R2).</title>
        <authorList>
            <person name="Sikorski J."/>
            <person name="Tindall B.J."/>
            <person name="Lowry S."/>
            <person name="Lucas S."/>
            <person name="Nolan M."/>
            <person name="Copeland A."/>
            <person name="Glavina Del Rio T."/>
            <person name="Tice H."/>
            <person name="Cheng J.F."/>
            <person name="Han C."/>
            <person name="Pitluck S."/>
            <person name="Liolios K."/>
            <person name="Ivanova N."/>
            <person name="Mavromatis K."/>
            <person name="Mikhailova N."/>
            <person name="Pati A."/>
            <person name="Goodwin L."/>
            <person name="Chen A."/>
            <person name="Palaniappan K."/>
            <person name="Land M."/>
            <person name="Hauser L."/>
            <person name="Chang Y.J."/>
            <person name="Jeffries C.D."/>
            <person name="Rohde M."/>
            <person name="Goker M."/>
            <person name="Woyke T."/>
            <person name="Bristow J."/>
            <person name="Eisen J.A."/>
            <person name="Markowitz V."/>
            <person name="Hugenholtz P."/>
            <person name="Kyrpides N.C."/>
            <person name="Klenk H.P."/>
            <person name="Lapidus A."/>
        </authorList>
    </citation>
    <scope>NUCLEOTIDE SEQUENCE [LARGE SCALE GENOMIC DNA]</scope>
    <source>
        <strain evidence="3">ATCC 700542 / DSM 9946 / VI-R2</strain>
    </source>
</reference>
<dbReference type="Gene3D" id="1.20.120.450">
    <property type="entry name" value="dinb family like domain"/>
    <property type="match status" value="1"/>
</dbReference>
<evidence type="ECO:0000313" key="3">
    <source>
        <dbReference type="Proteomes" id="UP000001916"/>
    </source>
</evidence>
<evidence type="ECO:0000259" key="1">
    <source>
        <dbReference type="Pfam" id="PF12867"/>
    </source>
</evidence>
<evidence type="ECO:0000313" key="2">
    <source>
        <dbReference type="EMBL" id="ADH64286.1"/>
    </source>
</evidence>
<keyword evidence="3" id="KW-1185">Reference proteome</keyword>
<dbReference type="InterPro" id="IPR034660">
    <property type="entry name" value="DinB/YfiT-like"/>
</dbReference>